<keyword evidence="2" id="KW-0677">Repeat</keyword>
<dbReference type="PROSITE" id="PS50294">
    <property type="entry name" value="WD_REPEATS_REGION"/>
    <property type="match status" value="1"/>
</dbReference>
<proteinExistence type="inferred from homology"/>
<keyword evidence="1 5" id="KW-0853">WD repeat</keyword>
<evidence type="ECO:0000313" key="6">
    <source>
        <dbReference type="EMBL" id="KAL1131958.1"/>
    </source>
</evidence>
<dbReference type="Pfam" id="PF00400">
    <property type="entry name" value="WD40"/>
    <property type="match status" value="2"/>
</dbReference>
<dbReference type="SUPFAM" id="SSF50978">
    <property type="entry name" value="WD40 repeat-like"/>
    <property type="match status" value="1"/>
</dbReference>
<dbReference type="InterPro" id="IPR051179">
    <property type="entry name" value="WD_repeat_multifunction"/>
</dbReference>
<dbReference type="PANTHER" id="PTHR19857">
    <property type="entry name" value="MITOCHONDRIAL DIVISION PROTEIN 1-RELATED"/>
    <property type="match status" value="1"/>
</dbReference>
<evidence type="ECO:0008006" key="8">
    <source>
        <dbReference type="Google" id="ProtNLM"/>
    </source>
</evidence>
<evidence type="ECO:0000256" key="1">
    <source>
        <dbReference type="ARBA" id="ARBA00022574"/>
    </source>
</evidence>
<comment type="similarity">
    <text evidence="4">Belongs to the WD repeat PAAF1/RPN14 family.</text>
</comment>
<sequence length="246" mass="27272">MHIKIWSADTGVCPVTLTGHTMAVTDIAIVDRGRNIVSVSKDGTAKLWHCGEAKCLGNIIKVTSSINCCKIHTASSTLDLGEPQTKTSDLEINTEKRVLLIGCEDGSVYCIGIRSRKVLFILEHESEVNCVAFLNPEQFIVGCQNGKICLYNVNRIPKPDNVWHESNSAILCLLEHTEKGFFASRADGSVVFRSILDSSKYLALSGPNYDPVYDISFDGKHLYTSCRDAVIRKYVIKPIICKFEQQ</sequence>
<evidence type="ECO:0000256" key="5">
    <source>
        <dbReference type="PROSITE-ProRule" id="PRU00221"/>
    </source>
</evidence>
<name>A0ABD0YL10_9HEMI</name>
<gene>
    <name evidence="6" type="ORF">AAG570_011569</name>
</gene>
<organism evidence="6 7">
    <name type="scientific">Ranatra chinensis</name>
    <dbReference type="NCBI Taxonomy" id="642074"/>
    <lineage>
        <taxon>Eukaryota</taxon>
        <taxon>Metazoa</taxon>
        <taxon>Ecdysozoa</taxon>
        <taxon>Arthropoda</taxon>
        <taxon>Hexapoda</taxon>
        <taxon>Insecta</taxon>
        <taxon>Pterygota</taxon>
        <taxon>Neoptera</taxon>
        <taxon>Paraneoptera</taxon>
        <taxon>Hemiptera</taxon>
        <taxon>Heteroptera</taxon>
        <taxon>Panheteroptera</taxon>
        <taxon>Nepomorpha</taxon>
        <taxon>Nepidae</taxon>
        <taxon>Ranatrinae</taxon>
        <taxon>Ranatra</taxon>
    </lineage>
</organism>
<dbReference type="InterPro" id="IPR015943">
    <property type="entry name" value="WD40/YVTN_repeat-like_dom_sf"/>
</dbReference>
<feature type="repeat" description="WD" evidence="5">
    <location>
        <begin position="17"/>
        <end position="48"/>
    </location>
</feature>
<dbReference type="PROSITE" id="PS50082">
    <property type="entry name" value="WD_REPEATS_2"/>
    <property type="match status" value="1"/>
</dbReference>
<keyword evidence="7" id="KW-1185">Reference proteome</keyword>
<evidence type="ECO:0000256" key="3">
    <source>
        <dbReference type="ARBA" id="ARBA00022942"/>
    </source>
</evidence>
<dbReference type="InterPro" id="IPR001680">
    <property type="entry name" value="WD40_rpt"/>
</dbReference>
<protein>
    <recommendedName>
        <fullName evidence="8">Proteasomal ATPase-associated factor 1</fullName>
    </recommendedName>
</protein>
<evidence type="ECO:0000313" key="7">
    <source>
        <dbReference type="Proteomes" id="UP001558652"/>
    </source>
</evidence>
<keyword evidence="3" id="KW-0647">Proteasome</keyword>
<accession>A0ABD0YL10</accession>
<dbReference type="InterPro" id="IPR036322">
    <property type="entry name" value="WD40_repeat_dom_sf"/>
</dbReference>
<dbReference type="AlphaFoldDB" id="A0ABD0YL10"/>
<dbReference type="EMBL" id="JBFDAA010000006">
    <property type="protein sequence ID" value="KAL1131958.1"/>
    <property type="molecule type" value="Genomic_DNA"/>
</dbReference>
<evidence type="ECO:0000256" key="2">
    <source>
        <dbReference type="ARBA" id="ARBA00022737"/>
    </source>
</evidence>
<dbReference type="GO" id="GO:0000502">
    <property type="term" value="C:proteasome complex"/>
    <property type="evidence" value="ECO:0007669"/>
    <property type="project" value="UniProtKB-KW"/>
</dbReference>
<evidence type="ECO:0000256" key="4">
    <source>
        <dbReference type="ARBA" id="ARBA00038321"/>
    </source>
</evidence>
<dbReference type="Proteomes" id="UP001558652">
    <property type="component" value="Unassembled WGS sequence"/>
</dbReference>
<comment type="caution">
    <text evidence="6">The sequence shown here is derived from an EMBL/GenBank/DDBJ whole genome shotgun (WGS) entry which is preliminary data.</text>
</comment>
<dbReference type="SMART" id="SM00320">
    <property type="entry name" value="WD40"/>
    <property type="match status" value="4"/>
</dbReference>
<reference evidence="6 7" key="1">
    <citation type="submission" date="2024-07" db="EMBL/GenBank/DDBJ databases">
        <title>Chromosome-level genome assembly of the water stick insect Ranatra chinensis (Heteroptera: Nepidae).</title>
        <authorList>
            <person name="Liu X."/>
        </authorList>
    </citation>
    <scope>NUCLEOTIDE SEQUENCE [LARGE SCALE GENOMIC DNA]</scope>
    <source>
        <strain evidence="6">Cailab_2021Rc</strain>
        <tissue evidence="6">Muscle</tissue>
    </source>
</reference>
<dbReference type="PANTHER" id="PTHR19857:SF19">
    <property type="entry name" value="26S PROTEASOME REGULATORY SUBUNIT RPN14"/>
    <property type="match status" value="1"/>
</dbReference>
<dbReference type="Gene3D" id="2.130.10.10">
    <property type="entry name" value="YVTN repeat-like/Quinoprotein amine dehydrogenase"/>
    <property type="match status" value="2"/>
</dbReference>